<evidence type="ECO:0008006" key="6">
    <source>
        <dbReference type="Google" id="ProtNLM"/>
    </source>
</evidence>
<dbReference type="GO" id="GO:0005886">
    <property type="term" value="C:plasma membrane"/>
    <property type="evidence" value="ECO:0007669"/>
    <property type="project" value="TreeGrafter"/>
</dbReference>
<keyword evidence="2 3" id="KW-0472">Membrane</keyword>
<evidence type="ECO:0000256" key="1">
    <source>
        <dbReference type="ARBA" id="ARBA00004370"/>
    </source>
</evidence>
<keyword evidence="5" id="KW-1185">Reference proteome</keyword>
<dbReference type="PANTHER" id="PTHR30627">
    <property type="entry name" value="PEPTIDOGLYCAN D,D-TRANSPEPTIDASE"/>
    <property type="match status" value="1"/>
</dbReference>
<dbReference type="InterPro" id="IPR012338">
    <property type="entry name" value="Beta-lactam/transpept-like"/>
</dbReference>
<protein>
    <recommendedName>
        <fullName evidence="6">Penicillin-binding protein transpeptidase domain-containing protein</fullName>
    </recommendedName>
</protein>
<dbReference type="RefSeq" id="WP_201682405.1">
    <property type="nucleotide sequence ID" value="NZ_JAEQNA010000001.1"/>
</dbReference>
<gene>
    <name evidence="4" type="ORF">JI739_03300</name>
</gene>
<evidence type="ECO:0000256" key="2">
    <source>
        <dbReference type="ARBA" id="ARBA00023136"/>
    </source>
</evidence>
<reference evidence="4" key="1">
    <citation type="submission" date="2021-01" db="EMBL/GenBank/DDBJ databases">
        <title>Ramlibacter sp. strain AW1 16S ribosomal RNA gene Genome sequencing and assembly.</title>
        <authorList>
            <person name="Kang M."/>
        </authorList>
    </citation>
    <scope>NUCLEOTIDE SEQUENCE</scope>
    <source>
        <strain evidence="4">AW1</strain>
    </source>
</reference>
<accession>A0A936ZEB3</accession>
<dbReference type="InterPro" id="IPR050515">
    <property type="entry name" value="Beta-lactam/transpept"/>
</dbReference>
<proteinExistence type="predicted"/>
<sequence length="796" mass="84519">MPAATPPVIRQVTLVMLALCLLAPLALVLWAPRDTAARYEPQRTRAAAEAVLAAIDSQAAAPPDAARLATLLPHCTGEPPYQGLPFFEDLAEQWHALDRHLATLTGAPGQRNAPLRSRYHLQPAAWAEALRQRQLGCDEAAAGLRLLASDRGGRLLAQAQWRETRSRSAAGTPVVQLAATSLAQVDPWRGWPGCVWLGGIGKGSRALHVPDGGSWQRELCATEDLRPPEAGEVVTASPGEPSVPPDLPLLIAGLDPLRRPEGRLYQDYVQALPGQANRSRVGRGEIDLGFNVQLTIDPRTQAIAQRVLACYAGRPEACEEAGIARAQVGAAQGPGATAMWEGAAVRMGAVAVLDVASGRIEALASAHTPCWAQENDGPFRDAGCAPLWTEPRRRPDALLNHAVFTDVLPGSTIKPLLASVFLEDPAADAERLTQWLAASDTQRFNDALFCLAMSKAPTCDRPARVQQRAADLGWNLDCSARPDPRCGRTDLLFGRRLGSALDAAQELPGATPLQAPVLSGRLFVEPTPAGARLMPLPEIRRDEAARCRDSAGPSTELGTGRWHAANCSSPALKPLVNEAAGQGQARTTALGLAAPLARLAAAANGERAVRRPYLVERLSDARGETVATAATRTEDGAAPLAAAEPLAVAPAVARTVLRGLERANAPGGTAHLVCRHVFGGRCAEAGARIAGKTGTPSFSFDRLTLAQARQRCRTRPGQEDCLERPIKLYVAAVDPDPQGGGRYTKVVAVIVERNWMLPSPSVPAAQRDRVHGATNDANNVAAEIGMRVAQQAWMAR</sequence>
<keyword evidence="3" id="KW-0812">Transmembrane</keyword>
<dbReference type="GO" id="GO:0008658">
    <property type="term" value="F:penicillin binding"/>
    <property type="evidence" value="ECO:0007669"/>
    <property type="project" value="TreeGrafter"/>
</dbReference>
<comment type="caution">
    <text evidence="4">The sequence shown here is derived from an EMBL/GenBank/DDBJ whole genome shotgun (WGS) entry which is preliminary data.</text>
</comment>
<dbReference type="EMBL" id="JAEQNA010000001">
    <property type="protein sequence ID" value="MBL0419367.1"/>
    <property type="molecule type" value="Genomic_DNA"/>
</dbReference>
<dbReference type="AlphaFoldDB" id="A0A936ZEB3"/>
<dbReference type="SUPFAM" id="SSF56601">
    <property type="entry name" value="beta-lactamase/transpeptidase-like"/>
    <property type="match status" value="1"/>
</dbReference>
<dbReference type="Proteomes" id="UP000613011">
    <property type="component" value="Unassembled WGS sequence"/>
</dbReference>
<comment type="subcellular location">
    <subcellularLocation>
        <location evidence="1">Membrane</location>
    </subcellularLocation>
</comment>
<name>A0A936ZEB3_9BURK</name>
<evidence type="ECO:0000256" key="3">
    <source>
        <dbReference type="SAM" id="Phobius"/>
    </source>
</evidence>
<dbReference type="GO" id="GO:0071555">
    <property type="term" value="P:cell wall organization"/>
    <property type="evidence" value="ECO:0007669"/>
    <property type="project" value="TreeGrafter"/>
</dbReference>
<feature type="transmembrane region" description="Helical" evidence="3">
    <location>
        <begin position="12"/>
        <end position="31"/>
    </location>
</feature>
<dbReference type="PANTHER" id="PTHR30627:SF1">
    <property type="entry name" value="PEPTIDOGLYCAN D,D-TRANSPEPTIDASE FTSI"/>
    <property type="match status" value="1"/>
</dbReference>
<dbReference type="Gene3D" id="3.40.710.10">
    <property type="entry name" value="DD-peptidase/beta-lactamase superfamily"/>
    <property type="match status" value="2"/>
</dbReference>
<evidence type="ECO:0000313" key="5">
    <source>
        <dbReference type="Proteomes" id="UP000613011"/>
    </source>
</evidence>
<organism evidence="4 5">
    <name type="scientific">Ramlibacter aurantiacus</name>
    <dbReference type="NCBI Taxonomy" id="2801330"/>
    <lineage>
        <taxon>Bacteria</taxon>
        <taxon>Pseudomonadati</taxon>
        <taxon>Pseudomonadota</taxon>
        <taxon>Betaproteobacteria</taxon>
        <taxon>Burkholderiales</taxon>
        <taxon>Comamonadaceae</taxon>
        <taxon>Ramlibacter</taxon>
    </lineage>
</organism>
<keyword evidence="3" id="KW-1133">Transmembrane helix</keyword>
<evidence type="ECO:0000313" key="4">
    <source>
        <dbReference type="EMBL" id="MBL0419367.1"/>
    </source>
</evidence>